<dbReference type="GO" id="GO:0003677">
    <property type="term" value="F:DNA binding"/>
    <property type="evidence" value="ECO:0007669"/>
    <property type="project" value="UniProtKB-KW"/>
</dbReference>
<keyword evidence="3" id="KW-1185">Reference proteome</keyword>
<keyword evidence="2" id="KW-0238">DNA-binding</keyword>
<organism evidence="2 3">
    <name type="scientific">Sinorhizobium numidicum</name>
    <dbReference type="NCBI Taxonomy" id="680248"/>
    <lineage>
        <taxon>Bacteria</taxon>
        <taxon>Pseudomonadati</taxon>
        <taxon>Pseudomonadota</taxon>
        <taxon>Alphaproteobacteria</taxon>
        <taxon>Hyphomicrobiales</taxon>
        <taxon>Rhizobiaceae</taxon>
        <taxon>Sinorhizobium/Ensifer group</taxon>
        <taxon>Sinorhizobium</taxon>
    </lineage>
</organism>
<protein>
    <submittedName>
        <fullName evidence="2">DNA-binding domain-containing protein</fullName>
    </submittedName>
</protein>
<accession>A0ABY8CMG4</accession>
<dbReference type="InterPro" id="IPR044922">
    <property type="entry name" value="DUF2063_N_sf"/>
</dbReference>
<name>A0ABY8CMG4_9HYPH</name>
<evidence type="ECO:0000259" key="1">
    <source>
        <dbReference type="Pfam" id="PF09836"/>
    </source>
</evidence>
<evidence type="ECO:0000313" key="2">
    <source>
        <dbReference type="EMBL" id="WEX79849.1"/>
    </source>
</evidence>
<dbReference type="InterPro" id="IPR018640">
    <property type="entry name" value="DUF2063"/>
</dbReference>
<proteinExistence type="predicted"/>
<dbReference type="Proteomes" id="UP001235547">
    <property type="component" value="Chromosome 2"/>
</dbReference>
<dbReference type="EMBL" id="CP120370">
    <property type="protein sequence ID" value="WEX79849.1"/>
    <property type="molecule type" value="Genomic_DNA"/>
</dbReference>
<gene>
    <name evidence="2" type="ORF">PYH38_001213</name>
</gene>
<dbReference type="Gene3D" id="1.10.150.690">
    <property type="entry name" value="DUF2063"/>
    <property type="match status" value="1"/>
</dbReference>
<dbReference type="RefSeq" id="WP_280730550.1">
    <property type="nucleotide sequence ID" value="NZ_CP120367.1"/>
</dbReference>
<sequence length="266" mass="28393">MRAAKAHSREFADGLGYPAGFAPALLDPGGATPALVSGPNGKAADKRFNVYRNNVIVSLIDALAAAFPATLRITGETFFRAMARFHIRETPPTSPLLFEYGRDFPEFIEYYEYAQSMPWLADVARIERAWLDAYHAADAAVLQPGALTSIPPEKLGDLVFEAHPATRIVRSAYPAVTIFSANRSSDPVGRIDATAPESALVTRPALEVEIRRLPPGADTFLGLLLAEKTLSQAATAAGACCPEFNLTAGLLVLLEAGAFAAIRHGG</sequence>
<evidence type="ECO:0000313" key="3">
    <source>
        <dbReference type="Proteomes" id="UP001235547"/>
    </source>
</evidence>
<reference evidence="2 3" key="1">
    <citation type="submission" date="2023-03" db="EMBL/GenBank/DDBJ databases">
        <authorList>
            <person name="Kaur S."/>
            <person name="Espinosa-Saiz D."/>
            <person name="Velazquez E."/>
            <person name="Menendez E."/>
            <person name="diCenzo G.C."/>
        </authorList>
    </citation>
    <scope>NUCLEOTIDE SEQUENCE [LARGE SCALE GENOMIC DNA]</scope>
    <source>
        <strain evidence="2 3">LMG 27395</strain>
    </source>
</reference>
<dbReference type="Pfam" id="PF09836">
    <property type="entry name" value="DUF2063"/>
    <property type="match status" value="1"/>
</dbReference>
<feature type="domain" description="Putative DNA-binding" evidence="1">
    <location>
        <begin position="21"/>
        <end position="108"/>
    </location>
</feature>